<dbReference type="OrthoDB" id="6431331at2759"/>
<dbReference type="GeneID" id="36290411"/>
<dbReference type="SUPFAM" id="SSF53474">
    <property type="entry name" value="alpha/beta-Hydrolases"/>
    <property type="match status" value="1"/>
</dbReference>
<name>A0A177A5E0_9PEZI</name>
<evidence type="ECO:0008006" key="2">
    <source>
        <dbReference type="Google" id="ProtNLM"/>
    </source>
</evidence>
<organism evidence="1">
    <name type="scientific">Pseudogymnoascus destructans</name>
    <dbReference type="NCBI Taxonomy" id="655981"/>
    <lineage>
        <taxon>Eukaryota</taxon>
        <taxon>Fungi</taxon>
        <taxon>Dikarya</taxon>
        <taxon>Ascomycota</taxon>
        <taxon>Pezizomycotina</taxon>
        <taxon>Leotiomycetes</taxon>
        <taxon>Thelebolales</taxon>
        <taxon>Thelebolaceae</taxon>
        <taxon>Pseudogymnoascus</taxon>
    </lineage>
</organism>
<dbReference type="EMBL" id="KV441405">
    <property type="protein sequence ID" value="OAF56184.1"/>
    <property type="molecule type" value="Genomic_DNA"/>
</dbReference>
<gene>
    <name evidence="1" type="ORF">VC83_07365</name>
</gene>
<dbReference type="Proteomes" id="UP000077154">
    <property type="component" value="Unassembled WGS sequence"/>
</dbReference>
<dbReference type="PANTHER" id="PTHR37471">
    <property type="entry name" value="UNNAMED PRODUCT"/>
    <property type="match status" value="1"/>
</dbReference>
<reference evidence="1" key="1">
    <citation type="submission" date="2016-03" db="EMBL/GenBank/DDBJ databases">
        <title>Updated assembly of Pseudogymnoascus destructans, the fungus causing white-nose syndrome of bats.</title>
        <authorList>
            <person name="Palmer J.M."/>
            <person name="Drees K.P."/>
            <person name="Foster J.T."/>
            <person name="Lindner D.L."/>
        </authorList>
    </citation>
    <scope>NUCLEOTIDE SEQUENCE [LARGE SCALE GENOMIC DNA]</scope>
    <source>
        <strain evidence="1">20631-21</strain>
    </source>
</reference>
<sequence length="388" mass="43983">MIQIGSRSDPEAFVQRALFEKCYKFIPDPDTYLDRWFLGALQEEIKHENVKEFIQWAFFNRGGEAGDDEEESDEYVAAYETSVGRKFEPGRGKAESLRLTLDPIDMLHRSLAWYMCVGFVDLLTYINLLRAGFHFHRTCLSRFFTVFPFRPPSSLPSGHPQNTQPTGTVPTHRLNPQPARLLRVVLATHSYGSVIATHLLAHAETAPMIADIVLIDLVTILLHLPDVAYNFTWRQPQSVSQHQLWYFASMDMGVAHSLARHFFWSENVLWKEAVEGRNVTVSLAGRDLIINTESVGRYLAEGTEDVDNERAVEIMPDVSEEGGLLVQEGWKHRPWRGKGIDILWFDNLDHVQVFDTPATRRPVLEAIRAYSANGDNALGTATAVDEGE</sequence>
<dbReference type="AlphaFoldDB" id="A0A177A5E0"/>
<accession>A0A177A5E0</accession>
<dbReference type="InterPro" id="IPR029058">
    <property type="entry name" value="AB_hydrolase_fold"/>
</dbReference>
<protein>
    <recommendedName>
        <fullName evidence="2">AB hydrolase-1 domain-containing protein</fullName>
    </recommendedName>
</protein>
<dbReference type="VEuPathDB" id="FungiDB:GMDG_08713"/>
<dbReference type="PANTHER" id="PTHR37471:SF1">
    <property type="entry name" value="AB HYDROLASE-1 DOMAIN-CONTAINING PROTEIN"/>
    <property type="match status" value="1"/>
</dbReference>
<dbReference type="RefSeq" id="XP_024321481.1">
    <property type="nucleotide sequence ID" value="XM_024470938.1"/>
</dbReference>
<evidence type="ECO:0000313" key="1">
    <source>
        <dbReference type="EMBL" id="OAF56184.1"/>
    </source>
</evidence>
<proteinExistence type="predicted"/>
<dbReference type="VEuPathDB" id="FungiDB:GMDG_04380"/>